<protein>
    <submittedName>
        <fullName evidence="1">Uncharacterized protein</fullName>
    </submittedName>
</protein>
<proteinExistence type="predicted"/>
<evidence type="ECO:0000313" key="1">
    <source>
        <dbReference type="EMBL" id="KFG33017.1"/>
    </source>
</evidence>
<organism evidence="1 2">
    <name type="scientific">Toxoplasma gondii p89</name>
    <dbReference type="NCBI Taxonomy" id="943119"/>
    <lineage>
        <taxon>Eukaryota</taxon>
        <taxon>Sar</taxon>
        <taxon>Alveolata</taxon>
        <taxon>Apicomplexa</taxon>
        <taxon>Conoidasida</taxon>
        <taxon>Coccidia</taxon>
        <taxon>Eucoccidiorida</taxon>
        <taxon>Eimeriorina</taxon>
        <taxon>Sarcocystidae</taxon>
        <taxon>Toxoplasma</taxon>
    </lineage>
</organism>
<dbReference type="AlphaFoldDB" id="A0A086JLJ9"/>
<reference evidence="1 2" key="1">
    <citation type="submission" date="2014-03" db="EMBL/GenBank/DDBJ databases">
        <authorList>
            <person name="Sibley D."/>
            <person name="Venepally P."/>
            <person name="Karamycheva S."/>
            <person name="Hadjithomas M."/>
            <person name="Khan A."/>
            <person name="Brunk B."/>
            <person name="Roos D."/>
            <person name="Caler E."/>
            <person name="Lorenzi H."/>
        </authorList>
    </citation>
    <scope>NUCLEOTIDE SEQUENCE [LARGE SCALE GENOMIC DNA]</scope>
    <source>
        <strain evidence="2">p89</strain>
    </source>
</reference>
<sequence>MSLFAVACAQHEDSPVFFSLFLCSSQCYSPFNSQHECYSSGHLGILIACFRATQRDSVFCEFHLPAPLPVHENEPDSQLCNLKIPHSFLVIYPVFLFSVSRQFATTHQCALSATRCDFLVARSCWSRSVLTEEGTATFLDWNAVVHSYRENTYTGFQSGSL</sequence>
<dbReference type="EMBL" id="AEYI02001796">
    <property type="protein sequence ID" value="KFG33017.1"/>
    <property type="molecule type" value="Genomic_DNA"/>
</dbReference>
<accession>A0A086JLJ9</accession>
<evidence type="ECO:0000313" key="2">
    <source>
        <dbReference type="Proteomes" id="UP000028828"/>
    </source>
</evidence>
<dbReference type="VEuPathDB" id="ToxoDB:TGP89_289090"/>
<comment type="caution">
    <text evidence="1">The sequence shown here is derived from an EMBL/GenBank/DDBJ whole genome shotgun (WGS) entry which is preliminary data.</text>
</comment>
<name>A0A086JLJ9_TOXGO</name>
<dbReference type="Proteomes" id="UP000028828">
    <property type="component" value="Unassembled WGS sequence"/>
</dbReference>
<gene>
    <name evidence="1" type="ORF">TGP89_289090</name>
</gene>